<dbReference type="Proteomes" id="UP000053825">
    <property type="component" value="Unassembled WGS sequence"/>
</dbReference>
<comment type="similarity">
    <text evidence="2 12">Belongs to the amiloride-sensitive sodium channel (TC 1.A.6) family.</text>
</comment>
<dbReference type="GO" id="GO:0005886">
    <property type="term" value="C:plasma membrane"/>
    <property type="evidence" value="ECO:0007669"/>
    <property type="project" value="TreeGrafter"/>
</dbReference>
<keyword evidence="4 12" id="KW-0894">Sodium channel</keyword>
<evidence type="ECO:0000256" key="8">
    <source>
        <dbReference type="ARBA" id="ARBA00023065"/>
    </source>
</evidence>
<sequence>MITDRRSSRSRFVRILLKYTKLYCKYTKLAGFRYFVEPEATWFDRTLWFLVYAITVPMMIYTVYYGYVGFMETPLMTTVETESFFTQKLDFPGVGICSINRISRRSAMELASEVFAANISRLSYDEILDMISQLGDLYDSEFITQKRFYRIDQLLTVFYDGYYNITDVMKRLTPQCSSILSKCHFHSAERNCTDIFQFRKTQDGFCCTFNYAIKGDDTPLDTGINHRMEPIKVQKLTEDGGLTVLLEPFLDDYFYPIFPSAGWKVMIFNPFDYPDMTSGGVLDILISPKMYRSVEIQAIMFYSSRRIISYPVDKRDCVFADEMVTLRAFYTYSDCIVDCKMEDMWKLCGCIPFYLPNRESRRVCNLEDVPCLSQHKSRWISVVPHEDLYNDESLNNSRILHCYKCYSECSDVRYDAKITMSNLVSNQHIVKLIKDVEIADQGILTVYFNQPGTVCLKQDVIYRWYELMGDASSICGIFVGFSLIVVVEFAYFVGLFVLELLKGPASSDGEEKWAGSKQATVQTIYWGELFSNAGTTKNQRDRARGKY</sequence>
<evidence type="ECO:0000256" key="7">
    <source>
        <dbReference type="ARBA" id="ARBA00023053"/>
    </source>
</evidence>
<keyword evidence="10 12" id="KW-0739">Sodium transport</keyword>
<evidence type="ECO:0000256" key="11">
    <source>
        <dbReference type="ARBA" id="ARBA00023303"/>
    </source>
</evidence>
<evidence type="ECO:0000256" key="1">
    <source>
        <dbReference type="ARBA" id="ARBA00004141"/>
    </source>
</evidence>
<dbReference type="STRING" id="597456.A0A0L7RC93"/>
<evidence type="ECO:0000256" key="13">
    <source>
        <dbReference type="SAM" id="Phobius"/>
    </source>
</evidence>
<evidence type="ECO:0000256" key="4">
    <source>
        <dbReference type="ARBA" id="ARBA00022461"/>
    </source>
</evidence>
<evidence type="ECO:0000256" key="5">
    <source>
        <dbReference type="ARBA" id="ARBA00022692"/>
    </source>
</evidence>
<evidence type="ECO:0000256" key="3">
    <source>
        <dbReference type="ARBA" id="ARBA00022448"/>
    </source>
</evidence>
<proteinExistence type="inferred from homology"/>
<keyword evidence="6 13" id="KW-1133">Transmembrane helix</keyword>
<keyword evidence="15" id="KW-1185">Reference proteome</keyword>
<keyword evidence="3 12" id="KW-0813">Transport</keyword>
<organism evidence="14 15">
    <name type="scientific">Habropoda laboriosa</name>
    <dbReference type="NCBI Taxonomy" id="597456"/>
    <lineage>
        <taxon>Eukaryota</taxon>
        <taxon>Metazoa</taxon>
        <taxon>Ecdysozoa</taxon>
        <taxon>Arthropoda</taxon>
        <taxon>Hexapoda</taxon>
        <taxon>Insecta</taxon>
        <taxon>Pterygota</taxon>
        <taxon>Neoptera</taxon>
        <taxon>Endopterygota</taxon>
        <taxon>Hymenoptera</taxon>
        <taxon>Apocrita</taxon>
        <taxon>Aculeata</taxon>
        <taxon>Apoidea</taxon>
        <taxon>Anthophila</taxon>
        <taxon>Apidae</taxon>
        <taxon>Habropoda</taxon>
    </lineage>
</organism>
<dbReference type="Gene3D" id="2.60.470.10">
    <property type="entry name" value="Acid-sensing ion channels like domains"/>
    <property type="match status" value="1"/>
</dbReference>
<keyword evidence="5 12" id="KW-0812">Transmembrane</keyword>
<gene>
    <name evidence="14" type="ORF">WH47_03509</name>
</gene>
<evidence type="ECO:0000313" key="15">
    <source>
        <dbReference type="Proteomes" id="UP000053825"/>
    </source>
</evidence>
<dbReference type="GO" id="GO:0015280">
    <property type="term" value="F:ligand-gated sodium channel activity"/>
    <property type="evidence" value="ECO:0007669"/>
    <property type="project" value="TreeGrafter"/>
</dbReference>
<keyword evidence="11 12" id="KW-0407">Ion channel</keyword>
<name>A0A0L7RC93_9HYME</name>
<keyword evidence="9 13" id="KW-0472">Membrane</keyword>
<protein>
    <submittedName>
        <fullName evidence="14">Sodium channel protein Nach</fullName>
    </submittedName>
</protein>
<reference evidence="14 15" key="1">
    <citation type="submission" date="2015-07" db="EMBL/GenBank/DDBJ databases">
        <title>The genome of Habropoda laboriosa.</title>
        <authorList>
            <person name="Pan H."/>
            <person name="Kapheim K."/>
        </authorList>
    </citation>
    <scope>NUCLEOTIDE SEQUENCE [LARGE SCALE GENOMIC DNA]</scope>
    <source>
        <strain evidence="14">0110345459</strain>
    </source>
</reference>
<feature type="transmembrane region" description="Helical" evidence="13">
    <location>
        <begin position="47"/>
        <end position="67"/>
    </location>
</feature>
<evidence type="ECO:0000313" key="14">
    <source>
        <dbReference type="EMBL" id="KOC68351.1"/>
    </source>
</evidence>
<accession>A0A0L7RC93</accession>
<dbReference type="PANTHER" id="PTHR11690:SF253">
    <property type="entry name" value="PICKPOCKET 18-RELATED"/>
    <property type="match status" value="1"/>
</dbReference>
<keyword evidence="8 12" id="KW-0406">Ion transport</keyword>
<comment type="subcellular location">
    <subcellularLocation>
        <location evidence="1">Membrane</location>
        <topology evidence="1">Multi-pass membrane protein</topology>
    </subcellularLocation>
</comment>
<evidence type="ECO:0000256" key="9">
    <source>
        <dbReference type="ARBA" id="ARBA00023136"/>
    </source>
</evidence>
<feature type="transmembrane region" description="Helical" evidence="13">
    <location>
        <begin position="477"/>
        <end position="498"/>
    </location>
</feature>
<dbReference type="Pfam" id="PF00858">
    <property type="entry name" value="ASC"/>
    <property type="match status" value="1"/>
</dbReference>
<evidence type="ECO:0000256" key="6">
    <source>
        <dbReference type="ARBA" id="ARBA00022989"/>
    </source>
</evidence>
<dbReference type="EMBL" id="KQ414617">
    <property type="protein sequence ID" value="KOC68351.1"/>
    <property type="molecule type" value="Genomic_DNA"/>
</dbReference>
<dbReference type="PANTHER" id="PTHR11690">
    <property type="entry name" value="AMILORIDE-SENSITIVE SODIUM CHANNEL-RELATED"/>
    <property type="match status" value="1"/>
</dbReference>
<dbReference type="AlphaFoldDB" id="A0A0L7RC93"/>
<evidence type="ECO:0000256" key="2">
    <source>
        <dbReference type="ARBA" id="ARBA00007193"/>
    </source>
</evidence>
<dbReference type="OrthoDB" id="6436100at2759"/>
<evidence type="ECO:0000256" key="12">
    <source>
        <dbReference type="RuleBase" id="RU000679"/>
    </source>
</evidence>
<keyword evidence="7" id="KW-0915">Sodium</keyword>
<evidence type="ECO:0000256" key="10">
    <source>
        <dbReference type="ARBA" id="ARBA00023201"/>
    </source>
</evidence>
<dbReference type="InterPro" id="IPR001873">
    <property type="entry name" value="ENaC"/>
</dbReference>